<accession>X1BUM2</accession>
<protein>
    <recommendedName>
        <fullName evidence="1">Transposase IS701-like DDE domain-containing protein</fullName>
    </recommendedName>
</protein>
<dbReference type="AlphaFoldDB" id="X1BUM2"/>
<dbReference type="PANTHER" id="PTHR33627:SF1">
    <property type="entry name" value="TRANSPOSASE"/>
    <property type="match status" value="1"/>
</dbReference>
<reference evidence="2" key="1">
    <citation type="journal article" date="2014" name="Front. Microbiol.">
        <title>High frequency of phylogenetically diverse reductive dehalogenase-homologous genes in deep subseafloor sedimentary metagenomes.</title>
        <authorList>
            <person name="Kawai M."/>
            <person name="Futagami T."/>
            <person name="Toyoda A."/>
            <person name="Takaki Y."/>
            <person name="Nishi S."/>
            <person name="Hori S."/>
            <person name="Arai W."/>
            <person name="Tsubouchi T."/>
            <person name="Morono Y."/>
            <person name="Uchiyama I."/>
            <person name="Ito T."/>
            <person name="Fujiyama A."/>
            <person name="Inagaki F."/>
            <person name="Takami H."/>
        </authorList>
    </citation>
    <scope>NUCLEOTIDE SEQUENCE</scope>
    <source>
        <strain evidence="2">Expedition CK06-06</strain>
    </source>
</reference>
<evidence type="ECO:0000259" key="1">
    <source>
        <dbReference type="Pfam" id="PF13546"/>
    </source>
</evidence>
<dbReference type="PANTHER" id="PTHR33627">
    <property type="entry name" value="TRANSPOSASE"/>
    <property type="match status" value="1"/>
</dbReference>
<dbReference type="Pfam" id="PF13546">
    <property type="entry name" value="DDE_5"/>
    <property type="match status" value="1"/>
</dbReference>
<dbReference type="InterPro" id="IPR038721">
    <property type="entry name" value="IS701-like_DDE_dom"/>
</dbReference>
<dbReference type="EMBL" id="BART01025264">
    <property type="protein sequence ID" value="GAG98755.1"/>
    <property type="molecule type" value="Genomic_DNA"/>
</dbReference>
<gene>
    <name evidence="2" type="ORF">S01H4_45389</name>
</gene>
<proteinExistence type="predicted"/>
<sequence>MGIEQLEKVIGQGIRFEYVTFDEEYGLVPQFWFELDRLGQRAVGEVPSNFYCWSKRPAYTSLRSEHSAKRVDNLISHSPVFCRQKWQRVEVKDTTRGKAVWHIKSGRVHLTDSKNQNGTGISKPTDRKYWLIAAQNRKTQETKYFVSNAPANALLKELLLVAFYRWHIEKWFERAKQECGLGA</sequence>
<dbReference type="InterPro" id="IPR039365">
    <property type="entry name" value="IS701-like"/>
</dbReference>
<comment type="caution">
    <text evidence="2">The sequence shown here is derived from an EMBL/GenBank/DDBJ whole genome shotgun (WGS) entry which is preliminary data.</text>
</comment>
<feature type="domain" description="Transposase IS701-like DDE" evidence="1">
    <location>
        <begin position="3"/>
        <end position="97"/>
    </location>
</feature>
<feature type="non-terminal residue" evidence="2">
    <location>
        <position position="183"/>
    </location>
</feature>
<evidence type="ECO:0000313" key="2">
    <source>
        <dbReference type="EMBL" id="GAG98755.1"/>
    </source>
</evidence>
<name>X1BUM2_9ZZZZ</name>
<organism evidence="2">
    <name type="scientific">marine sediment metagenome</name>
    <dbReference type="NCBI Taxonomy" id="412755"/>
    <lineage>
        <taxon>unclassified sequences</taxon>
        <taxon>metagenomes</taxon>
        <taxon>ecological metagenomes</taxon>
    </lineage>
</organism>